<dbReference type="CDD" id="cd02440">
    <property type="entry name" value="AdoMet_MTases"/>
    <property type="match status" value="1"/>
</dbReference>
<sequence>MNEEISSFGNTDIYLLDQILKGRFKSTDKILDIGCGEGRNLIWFLKNSFDIHGIDVNPSAIQMLRIYSASLNEKYRNEKERFMIGSAGDLPFAPHQFDVILHSAVAHFSENKSQFLNWWKEALRVLKPDGVFL</sequence>
<accession>A0A4D7JQ85</accession>
<evidence type="ECO:0000256" key="1">
    <source>
        <dbReference type="ARBA" id="ARBA00008361"/>
    </source>
</evidence>
<dbReference type="GO" id="GO:0032259">
    <property type="term" value="P:methylation"/>
    <property type="evidence" value="ECO:0007669"/>
    <property type="project" value="UniProtKB-KW"/>
</dbReference>
<name>A0A4D7JQ85_9BACT</name>
<dbReference type="InterPro" id="IPR029063">
    <property type="entry name" value="SAM-dependent_MTases_sf"/>
</dbReference>
<dbReference type="InterPro" id="IPR013216">
    <property type="entry name" value="Methyltransf_11"/>
</dbReference>
<comment type="similarity">
    <text evidence="1">Belongs to the methyltransferase superfamily.</text>
</comment>
<dbReference type="EMBL" id="CP028923">
    <property type="protein sequence ID" value="QCK13646.1"/>
    <property type="molecule type" value="Genomic_DNA"/>
</dbReference>
<dbReference type="OrthoDB" id="9804312at2"/>
<dbReference type="GO" id="GO:0008757">
    <property type="term" value="F:S-adenosylmethionine-dependent methyltransferase activity"/>
    <property type="evidence" value="ECO:0007669"/>
    <property type="project" value="InterPro"/>
</dbReference>
<keyword evidence="6" id="KW-1185">Reference proteome</keyword>
<gene>
    <name evidence="5" type="ORF">DCC35_02190</name>
</gene>
<dbReference type="AlphaFoldDB" id="A0A4D7JQ85"/>
<dbReference type="Proteomes" id="UP000298616">
    <property type="component" value="Chromosome"/>
</dbReference>
<evidence type="ECO:0000256" key="2">
    <source>
        <dbReference type="ARBA" id="ARBA00022603"/>
    </source>
</evidence>
<evidence type="ECO:0000313" key="6">
    <source>
        <dbReference type="Proteomes" id="UP000298616"/>
    </source>
</evidence>
<proteinExistence type="inferred from homology"/>
<feature type="domain" description="Methyltransferase type 11" evidence="4">
    <location>
        <begin position="31"/>
        <end position="133"/>
    </location>
</feature>
<evidence type="ECO:0000259" key="4">
    <source>
        <dbReference type="Pfam" id="PF08241"/>
    </source>
</evidence>
<evidence type="ECO:0000313" key="5">
    <source>
        <dbReference type="EMBL" id="QCK13646.1"/>
    </source>
</evidence>
<dbReference type="InterPro" id="IPR051052">
    <property type="entry name" value="Diverse_substrate_MTase"/>
</dbReference>
<dbReference type="Pfam" id="PF08241">
    <property type="entry name" value="Methyltransf_11"/>
    <property type="match status" value="1"/>
</dbReference>
<organism evidence="5 6">
    <name type="scientific">Mangrovivirga cuniculi</name>
    <dbReference type="NCBI Taxonomy" id="2715131"/>
    <lineage>
        <taxon>Bacteria</taxon>
        <taxon>Pseudomonadati</taxon>
        <taxon>Bacteroidota</taxon>
        <taxon>Cytophagia</taxon>
        <taxon>Cytophagales</taxon>
        <taxon>Mangrovivirgaceae</taxon>
        <taxon>Mangrovivirga</taxon>
    </lineage>
</organism>
<dbReference type="RefSeq" id="WP_137089243.1">
    <property type="nucleotide sequence ID" value="NZ_CP028923.1"/>
</dbReference>
<reference evidence="5 6" key="1">
    <citation type="submission" date="2018-04" db="EMBL/GenBank/DDBJ databases">
        <title>Complete genome uncultured novel isolate.</title>
        <authorList>
            <person name="Merlino G."/>
        </authorList>
    </citation>
    <scope>NUCLEOTIDE SEQUENCE [LARGE SCALE GENOMIC DNA]</scope>
    <source>
        <strain evidence="6">R1DC9</strain>
    </source>
</reference>
<dbReference type="PANTHER" id="PTHR44942">
    <property type="entry name" value="METHYLTRANSF_11 DOMAIN-CONTAINING PROTEIN"/>
    <property type="match status" value="1"/>
</dbReference>
<keyword evidence="3" id="KW-0808">Transferase</keyword>
<dbReference type="KEGG" id="fpf:DCC35_02190"/>
<dbReference type="Gene3D" id="3.40.50.150">
    <property type="entry name" value="Vaccinia Virus protein VP39"/>
    <property type="match status" value="1"/>
</dbReference>
<keyword evidence="2" id="KW-0489">Methyltransferase</keyword>
<protein>
    <recommendedName>
        <fullName evidence="4">Methyltransferase type 11 domain-containing protein</fullName>
    </recommendedName>
</protein>
<dbReference type="PANTHER" id="PTHR44942:SF4">
    <property type="entry name" value="METHYLTRANSFERASE TYPE 11 DOMAIN-CONTAINING PROTEIN"/>
    <property type="match status" value="1"/>
</dbReference>
<dbReference type="SUPFAM" id="SSF53335">
    <property type="entry name" value="S-adenosyl-L-methionine-dependent methyltransferases"/>
    <property type="match status" value="1"/>
</dbReference>
<evidence type="ECO:0000256" key="3">
    <source>
        <dbReference type="ARBA" id="ARBA00022679"/>
    </source>
</evidence>